<proteinExistence type="predicted"/>
<feature type="compositionally biased region" description="Polar residues" evidence="5">
    <location>
        <begin position="383"/>
        <end position="394"/>
    </location>
</feature>
<dbReference type="SUPFAM" id="SSF57903">
    <property type="entry name" value="FYVE/PHD zinc finger"/>
    <property type="match status" value="1"/>
</dbReference>
<feature type="compositionally biased region" description="Polar residues" evidence="5">
    <location>
        <begin position="512"/>
        <end position="526"/>
    </location>
</feature>
<feature type="region of interest" description="Disordered" evidence="5">
    <location>
        <begin position="787"/>
        <end position="813"/>
    </location>
</feature>
<feature type="compositionally biased region" description="Polar residues" evidence="5">
    <location>
        <begin position="1019"/>
        <end position="1030"/>
    </location>
</feature>
<sequence>QFSVLTLLYTPQRPERTLSRLAEVAHRHHPSAMKKRPDGPKGYIEEPDPYRTKSRDGKTILCFACGLAASAVKKLRIISCHACNAYFHLECLDPPLVTPPPASAKWVCPLHMDKTLPCGQAPKESTTMVPIDTLHTPNDGNIDVIVTPLNRTKVKQVEEIIINRVKYQVPENIVILDFWAKLGKGHELSKTAILDPPLARDDSSGVPTNRASVSASASSQNAGLVPPTSSSSKDVGLRPSSADSHFPVSSLPPPPPLIPSTISSTNVHTDLSYLLQAAQQVHEEQSSHSEEGLALLGNAASTQSPVALNVRRSHKKKTSPKPGSSTPRTRTRGSARLAKSTSGPTNLDNIRRSNSLEKQSEPTSKTPLAASLTNLEGVDTRKPSTGPSSSSANQLLPLKRLEGPTLPVRKRKKRLNTTKTSPSLIQTTNPNTSNSPLPEKNATAVDRPPSNAPTRDLTKSLEHVTPSHDLPVGGSAMRSHGTPSRAPNIHSPKLPSKLRGSNDQSTKKDTPPSLNTNKQNRTNQMESTSSRTSLMTSTTAPSTSVQFTPDPPGVPTDQKTSTLSTTRPQAPKGSAVDQPSLIDRFQGQPSSSVFSLLSDNPPSTRGETAPPAKACPVESSNPGASNSKQRTASGQSTQSPLIKKNASASTVNQALSDPKRGSANSEAGSVTRPPRKKVRRNNPQSPVQVINSTPSSKGVGLPLGDNHNSASQAINSTTLSRAAESPTVNNHNALSQPINCSPLSKASESPTIPKNVPQVPQPVISASTVSQSSSKGSEPLVRKLSVNRGDVPGRTTMNRGQKPGKAALTKTTATSSTALASGLHATTSDSATFVPPKPWDPAMGKVQSTPSLASDTPISAHETTKNYPPAPGSASDKSFETTQYGQNHVAPHLLPQPTHQPAARPANNVSNTPLLNSPTVTKTKRRKTIKNSSHPPHLANGQTPAEKESSNISRKGTSLAPSDIASGSSALPLDPRLSAPANSGIPKTSKPPPKTNSSVEGPGNHSAKLSISLARVENDQSSKSTVSTSPGKPLPRKKVKRKSAPAAISACSTANHDPVTSKTPPIESSISPSLPSLNPSHIRPATTSFVPHPQNPLTLIPQPQRVTSFVAHPQALAFVPHPQHSPPAFVAPGPQSPYVSYPQYPGTLLKSGTPSFIYGGRPLVHEGSNPSVPPRRGSLTVHGSSPPLNTTAASPTAALPAATESNFVAELSRPPSAVPNTPMPPPRESLFIPLPLTKPVRSTPEPSSWK</sequence>
<dbReference type="GO" id="GO:0006357">
    <property type="term" value="P:regulation of transcription by RNA polymerase II"/>
    <property type="evidence" value="ECO:0007669"/>
    <property type="project" value="TreeGrafter"/>
</dbReference>
<evidence type="ECO:0000256" key="2">
    <source>
        <dbReference type="ARBA" id="ARBA00022771"/>
    </source>
</evidence>
<dbReference type="AlphaFoldDB" id="A0A2N5SPH6"/>
<feature type="compositionally biased region" description="Polar residues" evidence="5">
    <location>
        <begin position="417"/>
        <end position="436"/>
    </location>
</feature>
<reference evidence="7 8" key="1">
    <citation type="submission" date="2017-11" db="EMBL/GenBank/DDBJ databases">
        <title>De novo assembly and phasing of dikaryotic genomes from two isolates of Puccinia coronata f. sp. avenae, the causal agent of oat crown rust.</title>
        <authorList>
            <person name="Miller M.E."/>
            <person name="Zhang Y."/>
            <person name="Omidvar V."/>
            <person name="Sperschneider J."/>
            <person name="Schwessinger B."/>
            <person name="Raley C."/>
            <person name="Palmer J.M."/>
            <person name="Garnica D."/>
            <person name="Upadhyaya N."/>
            <person name="Rathjen J."/>
            <person name="Taylor J.M."/>
            <person name="Park R.F."/>
            <person name="Dodds P.N."/>
            <person name="Hirsch C.D."/>
            <person name="Kianian S.F."/>
            <person name="Figueroa M."/>
        </authorList>
    </citation>
    <scope>NUCLEOTIDE SEQUENCE [LARGE SCALE GENOMIC DNA]</scope>
    <source>
        <strain evidence="7">12NC29</strain>
    </source>
</reference>
<dbReference type="Proteomes" id="UP000235388">
    <property type="component" value="Unassembled WGS sequence"/>
</dbReference>
<feature type="region of interest" description="Disordered" evidence="5">
    <location>
        <begin position="828"/>
        <end position="1095"/>
    </location>
</feature>
<feature type="compositionally biased region" description="Polar residues" evidence="5">
    <location>
        <begin position="618"/>
        <end position="655"/>
    </location>
</feature>
<feature type="region of interest" description="Disordered" evidence="5">
    <location>
        <begin position="25"/>
        <end position="51"/>
    </location>
</feature>
<evidence type="ECO:0000259" key="6">
    <source>
        <dbReference type="PROSITE" id="PS50016"/>
    </source>
</evidence>
<feature type="compositionally biased region" description="Polar residues" evidence="5">
    <location>
        <begin position="846"/>
        <end position="857"/>
    </location>
</feature>
<feature type="compositionally biased region" description="Polar residues" evidence="5">
    <location>
        <begin position="557"/>
        <end position="568"/>
    </location>
</feature>
<dbReference type="PANTHER" id="PTHR47636:SF1">
    <property type="entry name" value="TRANSCRIPTIONAL REGULATORY PROTEIN RCO1"/>
    <property type="match status" value="1"/>
</dbReference>
<feature type="compositionally biased region" description="Low complexity" evidence="5">
    <location>
        <begin position="527"/>
        <end position="539"/>
    </location>
</feature>
<gene>
    <name evidence="7" type="ORF">PCANC_13294</name>
</gene>
<evidence type="ECO:0000256" key="4">
    <source>
        <dbReference type="PROSITE-ProRule" id="PRU00146"/>
    </source>
</evidence>
<dbReference type="SMART" id="SM00249">
    <property type="entry name" value="PHD"/>
    <property type="match status" value="1"/>
</dbReference>
<dbReference type="GO" id="GO:0008270">
    <property type="term" value="F:zinc ion binding"/>
    <property type="evidence" value="ECO:0007669"/>
    <property type="project" value="UniProtKB-KW"/>
</dbReference>
<dbReference type="InterPro" id="IPR011011">
    <property type="entry name" value="Znf_FYVE_PHD"/>
</dbReference>
<feature type="compositionally biased region" description="Polar residues" evidence="5">
    <location>
        <begin position="361"/>
        <end position="374"/>
    </location>
</feature>
<evidence type="ECO:0000256" key="3">
    <source>
        <dbReference type="ARBA" id="ARBA00022833"/>
    </source>
</evidence>
<feature type="region of interest" description="Disordered" evidence="5">
    <location>
        <begin position="196"/>
        <end position="263"/>
    </location>
</feature>
<feature type="compositionally biased region" description="Low complexity" evidence="5">
    <location>
        <begin position="320"/>
        <end position="334"/>
    </location>
</feature>
<dbReference type="EMBL" id="PGCJ01000904">
    <property type="protein sequence ID" value="PLW15121.1"/>
    <property type="molecule type" value="Genomic_DNA"/>
</dbReference>
<dbReference type="OrthoDB" id="5876363at2759"/>
<feature type="compositionally biased region" description="Polar residues" evidence="5">
    <location>
        <begin position="587"/>
        <end position="606"/>
    </location>
</feature>
<feature type="compositionally biased region" description="Polar residues" evidence="5">
    <location>
        <begin position="684"/>
        <end position="696"/>
    </location>
</feature>
<name>A0A2N5SPH6_9BASI</name>
<dbReference type="InterPro" id="IPR052819">
    <property type="entry name" value="Chromatin_regulatory_protein"/>
</dbReference>
<dbReference type="GO" id="GO:0032221">
    <property type="term" value="C:Rpd3S complex"/>
    <property type="evidence" value="ECO:0007669"/>
    <property type="project" value="TreeGrafter"/>
</dbReference>
<keyword evidence="1" id="KW-0479">Metal-binding</keyword>
<dbReference type="Pfam" id="PF00628">
    <property type="entry name" value="PHD"/>
    <property type="match status" value="1"/>
</dbReference>
<keyword evidence="2 4" id="KW-0863">Zinc-finger</keyword>
<feature type="compositionally biased region" description="Basic and acidic residues" evidence="5">
    <location>
        <begin position="456"/>
        <end position="466"/>
    </location>
</feature>
<dbReference type="InterPro" id="IPR013083">
    <property type="entry name" value="Znf_RING/FYVE/PHD"/>
</dbReference>
<feature type="non-terminal residue" evidence="7">
    <location>
        <position position="1"/>
    </location>
</feature>
<comment type="caution">
    <text evidence="7">The sequence shown here is derived from an EMBL/GenBank/DDBJ whole genome shotgun (WGS) entry which is preliminary data.</text>
</comment>
<keyword evidence="3" id="KW-0862">Zinc</keyword>
<feature type="compositionally biased region" description="Polar residues" evidence="5">
    <location>
        <begin position="339"/>
        <end position="348"/>
    </location>
</feature>
<evidence type="ECO:0000313" key="8">
    <source>
        <dbReference type="Proteomes" id="UP000235388"/>
    </source>
</evidence>
<dbReference type="STRING" id="200324.A0A2N5SPH6"/>
<dbReference type="CDD" id="cd15534">
    <property type="entry name" value="PHD2_PHF12_Rco1"/>
    <property type="match status" value="1"/>
</dbReference>
<feature type="compositionally biased region" description="Polar residues" evidence="5">
    <location>
        <begin position="907"/>
        <end position="918"/>
    </location>
</feature>
<dbReference type="PROSITE" id="PS50016">
    <property type="entry name" value="ZF_PHD_2"/>
    <property type="match status" value="1"/>
</dbReference>
<dbReference type="InterPro" id="IPR019787">
    <property type="entry name" value="Znf_PHD-finger"/>
</dbReference>
<evidence type="ECO:0000256" key="1">
    <source>
        <dbReference type="ARBA" id="ARBA00022723"/>
    </source>
</evidence>
<evidence type="ECO:0000256" key="5">
    <source>
        <dbReference type="SAM" id="MobiDB-lite"/>
    </source>
</evidence>
<feature type="compositionally biased region" description="Polar residues" evidence="5">
    <location>
        <begin position="1050"/>
        <end position="1063"/>
    </location>
</feature>
<accession>A0A2N5SPH6</accession>
<feature type="compositionally biased region" description="Basic residues" evidence="5">
    <location>
        <begin position="1034"/>
        <end position="1043"/>
    </location>
</feature>
<evidence type="ECO:0000313" key="7">
    <source>
        <dbReference type="EMBL" id="PLW15121.1"/>
    </source>
</evidence>
<feature type="compositionally biased region" description="Low complexity" evidence="5">
    <location>
        <begin position="1184"/>
        <end position="1205"/>
    </location>
</feature>
<protein>
    <recommendedName>
        <fullName evidence="6">PHD-type domain-containing protein</fullName>
    </recommendedName>
</protein>
<dbReference type="Gene3D" id="3.30.40.10">
    <property type="entry name" value="Zinc/RING finger domain, C3HC4 (zinc finger)"/>
    <property type="match status" value="1"/>
</dbReference>
<organism evidence="7 8">
    <name type="scientific">Puccinia coronata f. sp. avenae</name>
    <dbReference type="NCBI Taxonomy" id="200324"/>
    <lineage>
        <taxon>Eukaryota</taxon>
        <taxon>Fungi</taxon>
        <taxon>Dikarya</taxon>
        <taxon>Basidiomycota</taxon>
        <taxon>Pucciniomycotina</taxon>
        <taxon>Pucciniomycetes</taxon>
        <taxon>Pucciniales</taxon>
        <taxon>Pucciniaceae</taxon>
        <taxon>Puccinia</taxon>
    </lineage>
</organism>
<feature type="compositionally biased region" description="Polar residues" evidence="5">
    <location>
        <begin position="950"/>
        <end position="969"/>
    </location>
</feature>
<dbReference type="PANTHER" id="PTHR47636">
    <property type="entry name" value="TRANSCRIPTIONAL REGULATORY PROTEIN RCO1"/>
    <property type="match status" value="1"/>
</dbReference>
<feature type="domain" description="PHD-type" evidence="6">
    <location>
        <begin position="59"/>
        <end position="114"/>
    </location>
</feature>
<feature type="compositionally biased region" description="Low complexity" evidence="5">
    <location>
        <begin position="1064"/>
        <end position="1080"/>
    </location>
</feature>
<feature type="region of interest" description="Disordered" evidence="5">
    <location>
        <begin position="304"/>
        <end position="711"/>
    </location>
</feature>
<keyword evidence="8" id="KW-1185">Reference proteome</keyword>
<feature type="compositionally biased region" description="Basic and acidic residues" evidence="5">
    <location>
        <begin position="349"/>
        <end position="360"/>
    </location>
</feature>
<feature type="region of interest" description="Disordered" evidence="5">
    <location>
        <begin position="1164"/>
        <end position="1250"/>
    </location>
</feature>
<dbReference type="InterPro" id="IPR001965">
    <property type="entry name" value="Znf_PHD"/>
</dbReference>